<dbReference type="EMBL" id="GISG01147336">
    <property type="protein sequence ID" value="MBA4646646.1"/>
    <property type="molecule type" value="Transcribed_RNA"/>
</dbReference>
<proteinExistence type="predicted"/>
<evidence type="ECO:0000313" key="1">
    <source>
        <dbReference type="EMBL" id="MBA4646646.1"/>
    </source>
</evidence>
<dbReference type="AlphaFoldDB" id="A0A7C9DPC5"/>
<protein>
    <submittedName>
        <fullName evidence="1">Uncharacterized protein</fullName>
    </submittedName>
</protein>
<sequence length="137" mass="15534">MVSTLGSINRKHHIVRPKPVSLSVTIGKDTTLEQLVIRVINPRNHHTRAKSELLVLSKEVVDIPVEHQTAYWLEGHQVLRPNLCHVKWIKFVFVLVSWVHDLDVQLPLRIVPCGNRLIEVLGSMAMVQSSNSDSLIL</sequence>
<organism evidence="1">
    <name type="scientific">Opuntia streptacantha</name>
    <name type="common">Prickly pear cactus</name>
    <name type="synonym">Opuntia cardona</name>
    <dbReference type="NCBI Taxonomy" id="393608"/>
    <lineage>
        <taxon>Eukaryota</taxon>
        <taxon>Viridiplantae</taxon>
        <taxon>Streptophyta</taxon>
        <taxon>Embryophyta</taxon>
        <taxon>Tracheophyta</taxon>
        <taxon>Spermatophyta</taxon>
        <taxon>Magnoliopsida</taxon>
        <taxon>eudicotyledons</taxon>
        <taxon>Gunneridae</taxon>
        <taxon>Pentapetalae</taxon>
        <taxon>Caryophyllales</taxon>
        <taxon>Cactineae</taxon>
        <taxon>Cactaceae</taxon>
        <taxon>Opuntioideae</taxon>
        <taxon>Opuntia</taxon>
    </lineage>
</organism>
<reference evidence="1" key="2">
    <citation type="submission" date="2020-07" db="EMBL/GenBank/DDBJ databases">
        <authorList>
            <person name="Vera ALvarez R."/>
            <person name="Arias-Moreno D.M."/>
            <person name="Jimenez-Jacinto V."/>
            <person name="Jimenez-Bremont J.F."/>
            <person name="Swaminathan K."/>
            <person name="Moose S.P."/>
            <person name="Guerrero-Gonzalez M.L."/>
            <person name="Marino-Ramirez L."/>
            <person name="Landsman D."/>
            <person name="Rodriguez-Kessler M."/>
            <person name="Delgado-Sanchez P."/>
        </authorList>
    </citation>
    <scope>NUCLEOTIDE SEQUENCE</scope>
    <source>
        <tissue evidence="1">Cladode</tissue>
    </source>
</reference>
<reference evidence="1" key="1">
    <citation type="journal article" date="2013" name="J. Plant Res.">
        <title>Effect of fungi and light on seed germination of three Opuntia species from semiarid lands of central Mexico.</title>
        <authorList>
            <person name="Delgado-Sanchez P."/>
            <person name="Jimenez-Bremont J.F."/>
            <person name="Guerrero-Gonzalez Mde L."/>
            <person name="Flores J."/>
        </authorList>
    </citation>
    <scope>NUCLEOTIDE SEQUENCE</scope>
    <source>
        <tissue evidence="1">Cladode</tissue>
    </source>
</reference>
<name>A0A7C9DPC5_OPUST</name>
<accession>A0A7C9DPC5</accession>